<protein>
    <submittedName>
        <fullName evidence="1">Uncharacterized protein</fullName>
    </submittedName>
</protein>
<comment type="caution">
    <text evidence="1">The sequence shown here is derived from an EMBL/GenBank/DDBJ whole genome shotgun (WGS) entry which is preliminary data.</text>
</comment>
<name>A0A7J6WBF8_THATH</name>
<keyword evidence="2" id="KW-1185">Reference proteome</keyword>
<dbReference type="OrthoDB" id="1966450at2759"/>
<evidence type="ECO:0000313" key="2">
    <source>
        <dbReference type="Proteomes" id="UP000554482"/>
    </source>
</evidence>
<dbReference type="AlphaFoldDB" id="A0A7J6WBF8"/>
<evidence type="ECO:0000313" key="1">
    <source>
        <dbReference type="EMBL" id="KAF5194277.1"/>
    </source>
</evidence>
<proteinExistence type="predicted"/>
<sequence length="66" mass="7133">MKSEPMLVHTNLAQSSVRGPMDSLLGKLPREGGKSLLGGWLRVDSKLLVTTVPEAKVAYTSIFLHA</sequence>
<dbReference type="EMBL" id="JABWDY010018939">
    <property type="protein sequence ID" value="KAF5194277.1"/>
    <property type="molecule type" value="Genomic_DNA"/>
</dbReference>
<gene>
    <name evidence="1" type="ORF">FRX31_016135</name>
</gene>
<organism evidence="1 2">
    <name type="scientific">Thalictrum thalictroides</name>
    <name type="common">Rue-anemone</name>
    <name type="synonym">Anemone thalictroides</name>
    <dbReference type="NCBI Taxonomy" id="46969"/>
    <lineage>
        <taxon>Eukaryota</taxon>
        <taxon>Viridiplantae</taxon>
        <taxon>Streptophyta</taxon>
        <taxon>Embryophyta</taxon>
        <taxon>Tracheophyta</taxon>
        <taxon>Spermatophyta</taxon>
        <taxon>Magnoliopsida</taxon>
        <taxon>Ranunculales</taxon>
        <taxon>Ranunculaceae</taxon>
        <taxon>Thalictroideae</taxon>
        <taxon>Thalictrum</taxon>
    </lineage>
</organism>
<dbReference type="Proteomes" id="UP000554482">
    <property type="component" value="Unassembled WGS sequence"/>
</dbReference>
<accession>A0A7J6WBF8</accession>
<reference evidence="1 2" key="1">
    <citation type="submission" date="2020-06" db="EMBL/GenBank/DDBJ databases">
        <title>Transcriptomic and genomic resources for Thalictrum thalictroides and T. hernandezii: Facilitating candidate gene discovery in an emerging model plant lineage.</title>
        <authorList>
            <person name="Arias T."/>
            <person name="Riano-Pachon D.M."/>
            <person name="Di Stilio V.S."/>
        </authorList>
    </citation>
    <scope>NUCLEOTIDE SEQUENCE [LARGE SCALE GENOMIC DNA]</scope>
    <source>
        <strain evidence="2">cv. WT478/WT964</strain>
        <tissue evidence="1">Leaves</tissue>
    </source>
</reference>